<dbReference type="GO" id="GO:0005524">
    <property type="term" value="F:ATP binding"/>
    <property type="evidence" value="ECO:0007669"/>
    <property type="project" value="UniProtKB-UniRule"/>
</dbReference>
<sequence>MKSRQDKDKWSDISDSNMSLPCCHTNSQIKIPSTVEVAEPSAPYLILNEKTRRRMCPKISKNLDDTLLSVGEPLRNRWLIKGLIGSGGYGQIYFAHDQRSKENVAIKAEPTRRRGRVVRRMILEQKVLVRLQGQPHAPIIFGSGCEKQVNFIVMQLLSTNLGDLRKQCPLKRLSKSTAGRVMMQAIAALRDLHNIGYIHRDIKPANICFGITEQSRQRLLLVDFGLVRRFRNTDGQLRPRRDRTGFRGTLRYVSIRVHKREEQGPSDDLMALYFSLLEIIRGDLPWKDLQRQAHIKMAKEHLANDDFLKISEGFGEALREFGKAVYAMEVDDTPNYSALQEIMKEFSGNVPMTDPYDWESEYVEVVNEEYINRMLKLIF</sequence>
<keyword evidence="2 4" id="KW-0547">Nucleotide-binding</keyword>
<evidence type="ECO:0000259" key="6">
    <source>
        <dbReference type="PROSITE" id="PS50011"/>
    </source>
</evidence>
<dbReference type="OrthoDB" id="2687620at2759"/>
<dbReference type="PROSITE" id="PS50011">
    <property type="entry name" value="PROTEIN_KINASE_DOM"/>
    <property type="match status" value="1"/>
</dbReference>
<feature type="domain" description="Protein kinase" evidence="6">
    <location>
        <begin position="78"/>
        <end position="346"/>
    </location>
</feature>
<dbReference type="Proteomes" id="UP000659654">
    <property type="component" value="Unassembled WGS sequence"/>
</dbReference>
<evidence type="ECO:0000313" key="8">
    <source>
        <dbReference type="EMBL" id="CAG9124214.1"/>
    </source>
</evidence>
<evidence type="ECO:0000256" key="3">
    <source>
        <dbReference type="ARBA" id="ARBA00022840"/>
    </source>
</evidence>
<dbReference type="GO" id="GO:0004674">
    <property type="term" value="F:protein serine/threonine kinase activity"/>
    <property type="evidence" value="ECO:0007669"/>
    <property type="project" value="UniProtKB-KW"/>
</dbReference>
<dbReference type="SMART" id="SM00220">
    <property type="entry name" value="S_TKc"/>
    <property type="match status" value="1"/>
</dbReference>
<dbReference type="InterPro" id="IPR008271">
    <property type="entry name" value="Ser/Thr_kinase_AS"/>
</dbReference>
<dbReference type="Pfam" id="PF00069">
    <property type="entry name" value="Pkinase"/>
    <property type="match status" value="1"/>
</dbReference>
<keyword evidence="5" id="KW-0418">Kinase</keyword>
<evidence type="ECO:0000313" key="10">
    <source>
        <dbReference type="Proteomes" id="UP000659654"/>
    </source>
</evidence>
<proteinExistence type="inferred from homology"/>
<protein>
    <recommendedName>
        <fullName evidence="1">non-specific serine/threonine protein kinase</fullName>
        <ecNumber evidence="1">2.7.11.1</ecNumber>
    </recommendedName>
</protein>
<reference evidence="8" key="2">
    <citation type="submission" date="2020-08" db="EMBL/GenBank/DDBJ databases">
        <authorList>
            <person name="Kikuchi T."/>
        </authorList>
    </citation>
    <scope>NUCLEOTIDE SEQUENCE</scope>
    <source>
        <strain evidence="7">Ka4C1</strain>
    </source>
</reference>
<dbReference type="PROSITE" id="PS00108">
    <property type="entry name" value="PROTEIN_KINASE_ST"/>
    <property type="match status" value="1"/>
</dbReference>
<dbReference type="PANTHER" id="PTHR11909">
    <property type="entry name" value="CASEIN KINASE-RELATED"/>
    <property type="match status" value="1"/>
</dbReference>
<dbReference type="SMR" id="A0A1I7RNQ1"/>
<evidence type="ECO:0000256" key="5">
    <source>
        <dbReference type="RuleBase" id="RU000304"/>
    </source>
</evidence>
<feature type="binding site" evidence="4">
    <location>
        <position position="107"/>
    </location>
    <ligand>
        <name>ATP</name>
        <dbReference type="ChEBI" id="CHEBI:30616"/>
    </ligand>
</feature>
<dbReference type="InterPro" id="IPR017441">
    <property type="entry name" value="Protein_kinase_ATP_BS"/>
</dbReference>
<evidence type="ECO:0000313" key="7">
    <source>
        <dbReference type="EMBL" id="CAD5232174.1"/>
    </source>
</evidence>
<keyword evidence="5" id="KW-0723">Serine/threonine-protein kinase</keyword>
<accession>A0A1I7RNQ1</accession>
<keyword evidence="10" id="KW-1185">Reference proteome</keyword>
<dbReference type="InterPro" id="IPR050235">
    <property type="entry name" value="CK1_Ser-Thr_kinase"/>
</dbReference>
<name>A0A1I7RNQ1_BURXY</name>
<dbReference type="InterPro" id="IPR011009">
    <property type="entry name" value="Kinase-like_dom_sf"/>
</dbReference>
<gene>
    <name evidence="7" type="ORF">BXYJ_LOCUS12265</name>
</gene>
<evidence type="ECO:0000256" key="4">
    <source>
        <dbReference type="PROSITE-ProRule" id="PRU10141"/>
    </source>
</evidence>
<dbReference type="EC" id="2.7.11.1" evidence="1"/>
<dbReference type="AlphaFoldDB" id="A0A1I7RNQ1"/>
<keyword evidence="3 4" id="KW-0067">ATP-binding</keyword>
<dbReference type="EMBL" id="CAJFDI010000005">
    <property type="protein sequence ID" value="CAD5232174.1"/>
    <property type="molecule type" value="Genomic_DNA"/>
</dbReference>
<keyword evidence="5" id="KW-0808">Transferase</keyword>
<evidence type="ECO:0000313" key="11">
    <source>
        <dbReference type="WBParaSite" id="BXY_0233800.1"/>
    </source>
</evidence>
<evidence type="ECO:0000313" key="9">
    <source>
        <dbReference type="Proteomes" id="UP000095284"/>
    </source>
</evidence>
<comment type="similarity">
    <text evidence="5">Belongs to the protein kinase superfamily.</text>
</comment>
<dbReference type="Gene3D" id="1.10.510.10">
    <property type="entry name" value="Transferase(Phosphotransferase) domain 1"/>
    <property type="match status" value="1"/>
</dbReference>
<dbReference type="EMBL" id="CAJFCV020000005">
    <property type="protein sequence ID" value="CAG9124214.1"/>
    <property type="molecule type" value="Genomic_DNA"/>
</dbReference>
<dbReference type="WBParaSite" id="BXY_0233800.1">
    <property type="protein sequence ID" value="BXY_0233800.1"/>
    <property type="gene ID" value="BXY_0233800"/>
</dbReference>
<evidence type="ECO:0000256" key="2">
    <source>
        <dbReference type="ARBA" id="ARBA00022741"/>
    </source>
</evidence>
<reference evidence="11" key="1">
    <citation type="submission" date="2016-11" db="UniProtKB">
        <authorList>
            <consortium name="WormBaseParasite"/>
        </authorList>
    </citation>
    <scope>IDENTIFICATION</scope>
</reference>
<organism evidence="9 11">
    <name type="scientific">Bursaphelenchus xylophilus</name>
    <name type="common">Pinewood nematode worm</name>
    <name type="synonym">Aphelenchoides xylophilus</name>
    <dbReference type="NCBI Taxonomy" id="6326"/>
    <lineage>
        <taxon>Eukaryota</taxon>
        <taxon>Metazoa</taxon>
        <taxon>Ecdysozoa</taxon>
        <taxon>Nematoda</taxon>
        <taxon>Chromadorea</taxon>
        <taxon>Rhabditida</taxon>
        <taxon>Tylenchina</taxon>
        <taxon>Tylenchomorpha</taxon>
        <taxon>Aphelenchoidea</taxon>
        <taxon>Aphelenchoididae</taxon>
        <taxon>Bursaphelenchus</taxon>
    </lineage>
</organism>
<dbReference type="Proteomes" id="UP000095284">
    <property type="component" value="Unplaced"/>
</dbReference>
<evidence type="ECO:0000256" key="1">
    <source>
        <dbReference type="ARBA" id="ARBA00012513"/>
    </source>
</evidence>
<dbReference type="eggNOG" id="KOG1164">
    <property type="taxonomic scope" value="Eukaryota"/>
</dbReference>
<dbReference type="SUPFAM" id="SSF56112">
    <property type="entry name" value="Protein kinase-like (PK-like)"/>
    <property type="match status" value="1"/>
</dbReference>
<dbReference type="InterPro" id="IPR000719">
    <property type="entry name" value="Prot_kinase_dom"/>
</dbReference>
<dbReference type="PROSITE" id="PS00107">
    <property type="entry name" value="PROTEIN_KINASE_ATP"/>
    <property type="match status" value="1"/>
</dbReference>
<dbReference type="Proteomes" id="UP000582659">
    <property type="component" value="Unassembled WGS sequence"/>
</dbReference>